<accession>A0AA42HNX9</accession>
<proteinExistence type="predicted"/>
<comment type="caution">
    <text evidence="1">The sequence shown here is derived from an EMBL/GenBank/DDBJ whole genome shotgun (WGS) entry which is preliminary data.</text>
</comment>
<protein>
    <submittedName>
        <fullName evidence="1">Uncharacterized protein</fullName>
    </submittedName>
</protein>
<organism evidence="1 2">
    <name type="scientific">Comamonas aquatica</name>
    <dbReference type="NCBI Taxonomy" id="225991"/>
    <lineage>
        <taxon>Bacteria</taxon>
        <taxon>Pseudomonadati</taxon>
        <taxon>Pseudomonadota</taxon>
        <taxon>Betaproteobacteria</taxon>
        <taxon>Burkholderiales</taxon>
        <taxon>Comamonadaceae</taxon>
        <taxon>Comamonas</taxon>
    </lineage>
</organism>
<dbReference type="Proteomes" id="UP001158297">
    <property type="component" value="Unassembled WGS sequence"/>
</dbReference>
<evidence type="ECO:0000313" key="1">
    <source>
        <dbReference type="EMBL" id="MDH0361977.1"/>
    </source>
</evidence>
<dbReference type="EMBL" id="JAODZU010000002">
    <property type="protein sequence ID" value="MDH0361977.1"/>
    <property type="molecule type" value="Genomic_DNA"/>
</dbReference>
<dbReference type="RefSeq" id="WP_279859674.1">
    <property type="nucleotide sequence ID" value="NZ_CAURON010000059.1"/>
</dbReference>
<evidence type="ECO:0000313" key="2">
    <source>
        <dbReference type="Proteomes" id="UP001158297"/>
    </source>
</evidence>
<reference evidence="1" key="1">
    <citation type="submission" date="2022-09" db="EMBL/GenBank/DDBJ databases">
        <title>Intensive care unit water sources are persistently colonized with multi-drug resistant bacteria and are the site of extensive horizontal gene transfer of antibiotic resistance genes.</title>
        <authorList>
            <person name="Diorio-Toth L."/>
        </authorList>
    </citation>
    <scope>NUCLEOTIDE SEQUENCE</scope>
    <source>
        <strain evidence="1">GD04130</strain>
    </source>
</reference>
<name>A0AA42HNX9_9BURK</name>
<sequence>MHCGKNPVENPGMHGVDVLKKYFQSIHPCAQPTGCTQLWISEKESSSGLENLSTFWREKLSTVCVQMDAACDGAGVQAHHAAWMEPTLQRLHLLCCKNYFSAVRLVAMTCNFVYFFSKTPTNIAGAIWYLYIFL</sequence>
<dbReference type="AlphaFoldDB" id="A0AA42HNX9"/>
<gene>
    <name evidence="1" type="ORF">N7330_02740</name>
</gene>